<comment type="caution">
    <text evidence="7">The sequence shown here is derived from an EMBL/GenBank/DDBJ whole genome shotgun (WGS) entry which is preliminary data.</text>
</comment>
<keyword evidence="3" id="KW-0436">Ligase</keyword>
<dbReference type="SMART" id="SM00823">
    <property type="entry name" value="PKS_PP"/>
    <property type="match status" value="3"/>
</dbReference>
<evidence type="ECO:0000313" key="7">
    <source>
        <dbReference type="EMBL" id="KAL2864993.1"/>
    </source>
</evidence>
<evidence type="ECO:0000259" key="6">
    <source>
        <dbReference type="PROSITE" id="PS50075"/>
    </source>
</evidence>
<dbReference type="GeneID" id="98144771"/>
<gene>
    <name evidence="7" type="ORF">BJX67DRAFT_359578</name>
</gene>
<dbReference type="Pfam" id="PF00501">
    <property type="entry name" value="AMP-binding"/>
    <property type="match status" value="2"/>
</dbReference>
<dbReference type="PANTHER" id="PTHR45527">
    <property type="entry name" value="NONRIBOSOMAL PEPTIDE SYNTHETASE"/>
    <property type="match status" value="1"/>
</dbReference>
<dbReference type="InterPro" id="IPR000873">
    <property type="entry name" value="AMP-dep_synth/lig_dom"/>
</dbReference>
<dbReference type="Proteomes" id="UP001610432">
    <property type="component" value="Unassembled WGS sequence"/>
</dbReference>
<dbReference type="Gene3D" id="3.40.50.12780">
    <property type="entry name" value="N-terminal domain of ligase-like"/>
    <property type="match status" value="2"/>
</dbReference>
<feature type="domain" description="Carrier" evidence="6">
    <location>
        <begin position="1190"/>
        <end position="1266"/>
    </location>
</feature>
<dbReference type="InterPro" id="IPR020845">
    <property type="entry name" value="AMP-binding_CS"/>
</dbReference>
<dbReference type="CDD" id="cd05918">
    <property type="entry name" value="A_NRPS_SidN3_like"/>
    <property type="match status" value="2"/>
</dbReference>
<dbReference type="Gene3D" id="1.10.1200.10">
    <property type="entry name" value="ACP-like"/>
    <property type="match status" value="3"/>
</dbReference>
<evidence type="ECO:0000256" key="2">
    <source>
        <dbReference type="ARBA" id="ARBA00022553"/>
    </source>
</evidence>
<protein>
    <recommendedName>
        <fullName evidence="6">Carrier domain-containing protein</fullName>
    </recommendedName>
</protein>
<sequence>MKTAGSEDAGIFLPLNPDLESGISSMLGQLSVRLPRYMVPSLFIPCRYMPTITSTKIDRNKLRSLTRELSQDELNTYLLIDSKKRAPATRMERRLQSLWAEVLGLPESSIGRDDSFLRIGGDSISAINLVSRCRDCSIGLTVKDVFDDPRLSAVAAAAWEMDEEAAVAHEAEPFSLLPPNMDLDLVSERIRKECNLADNQKIHDVYPCTKLQEGLMALAVKQPGSYVAQYPFRLPDHIDIGRFRDAWERTVEICTNLRTRIVLFEGSSVQVVIQEEVAWEPIGGGDTASAMRAIAQNEFTYGSRLCRYALLQDGNEGWHFVWALHHTIFDGWTMRMMLDILHQSYNQSSIPTLQPYSGFVKYTGDIENDAARDFWRAQLQGAKRTRFPPTHSDVVSSGSRFTGEARLMKRTIAFPHSAGSSVTKATILQTAWALVLSSYSDSADVCFGATVSGRHAPVPGIEKMLGPVTATVPVRIQLDRQLSASRLLEATQRQASDMVAFEQYGLQNISRVSADAEDACDFSSLLVIQPMHAFETDGAPNQSQPSETRVLSPAEVDKDAEDGWMEGYFNYPLVVQALLYGDRIELHLTYDSSIWDEAQLVTVHRQLENTIHQLIHPGDKRLGELSVAGPWDLQQAMKLNPEEPELINACVHELVQLQARTRPNAPAIRAWDGDLTYGQLDHTANRLAQHLVDRFNIQRGDLVHVCFEKSIWFFVSILAVNKAGAAWVPLDPSHPEQRHRQVFEQTGARLALASAANVTTCAKFMEVVQVTSELDAKLALDPGSGLSPPKSNVSPRDAVYVLFTSGSTGVPKGLVLEHASVCTSQMAISRRLGLTANVRMLQFCAFVFDVFVGETLGALFNGACLCVPSDHIRMNGLEKFIRDMDINWAYLTPAFARTIKPEDVPSLELLLLAGEAVSRDILDSWFGKVRLVNGWGPAETCVFSSLHEWKTADESPLTIGQPVGCSCWVVDPNNPQQLAPIGAVGELVIQGPTLLREYLSNPQQTERSVARDLPEWAPKRQLPCWDRFFMTGDLGLYNLDGTIRFLTRKDTQVKIRGLRVELSEVEHHVQRSLEGVQQVAADVFTTDGGAQLVAYLCFNHETRMSSKDNEKDHSMFAPLTSGLQHLITAMVGQLNVILPRYMVPGLFIPCHYMPVITSSKLDRKRLRELTAHLSKDSIAMYSLVDSQKRPPETPVEARLQALWAEILGLPAEDIGRDDSFLRIGGNSITAISLASQAREAGINLTVADIFDDPRLFALASKSSPAAESERGPIVPTRPFSLLPPGLEFSELEPRLRERCGLSAGESIEDAYPCTKLQEGFMALALKQPGSYIAKYIYRLSDDIDIARFKIAWQQTLAICSNLRTRIVFVEGSAMQLVIKDDIQWDAFEDADLASVIEAGRHVEMAHGSRLCRYSLAKGANGSAYFSWFVHHAVYDGWTGRVVMDTLYRLYQGMDAPALQPYSGFIKYITSLDHQASRDYWIEQLQGATRASFPAPAPVQRSPKPKAESITQSTMRTIAFPKSTNSSITKATVLRAAWAMVLSQYCSTDDVCFGTSVSGRQAPVAGIETMAGPAVATVPIRMRLDRNQALPAFLQDVQTQASSMVKHEQFGLQNIIKLSPDAKEACDFSSLLVIQPAQILAVGDNDADTAASIFVSDDSGQFTAQDLVQGFFSYPLVVQGHIHDDEVKLLMIYDSTILDESRVVALSRHLEHAMNQLIDTDNATVADVSIAGPWDLQQATKWNCNTPDIADTCVHHIIEEHGRIRPDAPAIHGWDGSLTYRQLNLAANRLAHYLVDQYSVKLNDLIHVYFEKSMWFFVAILAINKAGAAWVPLDPTHPKQRHEQVVRQTRARLALTSPANAAACASLVAQIIQVTPELDASLSQNSSSGLSPPAVGVSPRHASYVLFTSGSTGVPKGLVMEHRSVSTAVIDIGKRVKITPEARMLQFASYVFDACIGEILVTLAAGACVCVPSDDIRMNSVNEFVREFEITWAILTPSFIKTLQPEEVPSFKAVILVGEAVGRDILDTWFGKVRLLNGWGPAEACFMSTCHEWTSKDESPLTIGRPVGGWCWIVDPQNSHQLAPVGVVGEVVIQGPTILREYLADRERTAASIVDELPNWAPQRTVAPWNRFYKSGDLCSYNVDGTLEFSSRKDTQIKIRGLRVELGEVEYHVRSHLEGVQQVAVDIFQRDGSTALIAYFCYSNNTRMNGKGNKTEEEKEEEEELFLPLTTTLKGQITAMVSQLNVKLPAYMVPTVFIPCHYMPFITSTKLDRNKLRSLVEGLSREKLSVYSLLDSKKRPPETPMESRLQKLWAAVLKLPADAVGRDDSFLRLGGDSITAITLVSKGRESGVRLTVQDIFNDPRLSVVAAAASETDEPTSRSIDDYPALFSLLPQGFGRDMVEPQIREQCRLSSTDLIEDAYPCTRMQEGFMALSVKQPGSYVAKHMYRVPGHVDVDRFKKAWERTLDDCSNLRTRILLLDGVPIQAVIKGAPNWEPTTGMDVESVLSVLDTNMTYGSRLCRYALATEVSGEHHLVWAAHHAIYDGWTMSIILDVLHRNYHETEGLALQPYSRFIKYTSNLHHDAASRYWRTQLHQARRAAFPPAKPLRGANVKDTSRVLKQTMSFPRLTNSSITKATILRAAWALILGRYSDTDDVCFGTTISGRHAPVPGVERMAGPAVATIPVRIRLDSRKPVLDFLEDIQRQASEMVAYEQFGLQNISKVSADAEEACDFSSLFVIQPSQQFGLSYKGDEVLLEAASSKHTASIELLEGYFTYPLVLQGLIFDDHVDILAIYDSEVLEETQMNAFCQQFDHIAQQLRTTISKTSRRPQGRTAKTKGKKRADRKANTPATN</sequence>
<dbReference type="InterPro" id="IPR001242">
    <property type="entry name" value="Condensation_dom"/>
</dbReference>
<dbReference type="CDD" id="cd19545">
    <property type="entry name" value="FUM14_C_NRPS-like"/>
    <property type="match status" value="3"/>
</dbReference>
<dbReference type="Gene3D" id="3.30.300.30">
    <property type="match status" value="3"/>
</dbReference>
<dbReference type="InterPro" id="IPR020806">
    <property type="entry name" value="PKS_PP-bd"/>
</dbReference>
<dbReference type="InterPro" id="IPR042099">
    <property type="entry name" value="ANL_N_sf"/>
</dbReference>
<dbReference type="InterPro" id="IPR036736">
    <property type="entry name" value="ACP-like_sf"/>
</dbReference>
<dbReference type="Gene3D" id="3.30.559.30">
    <property type="entry name" value="Nonribosomal peptide synthetase, condensation domain"/>
    <property type="match status" value="3"/>
</dbReference>
<dbReference type="SUPFAM" id="SSF47336">
    <property type="entry name" value="ACP-like"/>
    <property type="match status" value="3"/>
</dbReference>
<dbReference type="InterPro" id="IPR010071">
    <property type="entry name" value="AA_adenyl_dom"/>
</dbReference>
<dbReference type="NCBIfam" id="TIGR01733">
    <property type="entry name" value="AA-adenyl-dom"/>
    <property type="match status" value="2"/>
</dbReference>
<dbReference type="PROSITE" id="PS00455">
    <property type="entry name" value="AMP_BINDING"/>
    <property type="match status" value="2"/>
</dbReference>
<comment type="similarity">
    <text evidence="4">Belongs to the NRP synthetase family.</text>
</comment>
<feature type="domain" description="Carrier" evidence="6">
    <location>
        <begin position="2299"/>
        <end position="2375"/>
    </location>
</feature>
<name>A0ABR4LKB5_9EURO</name>
<dbReference type="Gene3D" id="3.30.559.10">
    <property type="entry name" value="Chloramphenicol acetyltransferase-like domain"/>
    <property type="match status" value="3"/>
</dbReference>
<dbReference type="PANTHER" id="PTHR45527:SF1">
    <property type="entry name" value="FATTY ACID SYNTHASE"/>
    <property type="match status" value="1"/>
</dbReference>
<evidence type="ECO:0000256" key="1">
    <source>
        <dbReference type="ARBA" id="ARBA00022450"/>
    </source>
</evidence>
<keyword evidence="1" id="KW-0596">Phosphopantetheine</keyword>
<dbReference type="InterPro" id="IPR009081">
    <property type="entry name" value="PP-bd_ACP"/>
</dbReference>
<organism evidence="7 8">
    <name type="scientific">Aspergillus lucknowensis</name>
    <dbReference type="NCBI Taxonomy" id="176173"/>
    <lineage>
        <taxon>Eukaryota</taxon>
        <taxon>Fungi</taxon>
        <taxon>Dikarya</taxon>
        <taxon>Ascomycota</taxon>
        <taxon>Pezizomycotina</taxon>
        <taxon>Eurotiomycetes</taxon>
        <taxon>Eurotiomycetidae</taxon>
        <taxon>Eurotiales</taxon>
        <taxon>Aspergillaceae</taxon>
        <taxon>Aspergillus</taxon>
        <taxon>Aspergillus subgen. Nidulantes</taxon>
    </lineage>
</organism>
<dbReference type="Pfam" id="PF00550">
    <property type="entry name" value="PP-binding"/>
    <property type="match status" value="3"/>
</dbReference>
<feature type="compositionally biased region" description="Basic residues" evidence="5">
    <location>
        <begin position="2826"/>
        <end position="2844"/>
    </location>
</feature>
<evidence type="ECO:0000256" key="4">
    <source>
        <dbReference type="ARBA" id="ARBA00029454"/>
    </source>
</evidence>
<evidence type="ECO:0000256" key="5">
    <source>
        <dbReference type="SAM" id="MobiDB-lite"/>
    </source>
</evidence>
<dbReference type="InterPro" id="IPR023213">
    <property type="entry name" value="CAT-like_dom_sf"/>
</dbReference>
<proteinExistence type="inferred from homology"/>
<dbReference type="RefSeq" id="XP_070883972.1">
    <property type="nucleotide sequence ID" value="XM_071029699.1"/>
</dbReference>
<dbReference type="SUPFAM" id="SSF52777">
    <property type="entry name" value="CoA-dependent acyltransferases"/>
    <property type="match status" value="6"/>
</dbReference>
<keyword evidence="2" id="KW-0597">Phosphoprotein</keyword>
<dbReference type="InterPro" id="IPR045851">
    <property type="entry name" value="AMP-bd_C_sf"/>
</dbReference>
<accession>A0ABR4LKB5</accession>
<dbReference type="SUPFAM" id="SSF56801">
    <property type="entry name" value="Acetyl-CoA synthetase-like"/>
    <property type="match status" value="3"/>
</dbReference>
<dbReference type="PROSITE" id="PS50075">
    <property type="entry name" value="CARRIER"/>
    <property type="match status" value="3"/>
</dbReference>
<reference evidence="7 8" key="1">
    <citation type="submission" date="2024-07" db="EMBL/GenBank/DDBJ databases">
        <title>Section-level genome sequencing and comparative genomics of Aspergillus sections Usti and Cavernicolus.</title>
        <authorList>
            <consortium name="Lawrence Berkeley National Laboratory"/>
            <person name="Nybo J.L."/>
            <person name="Vesth T.C."/>
            <person name="Theobald S."/>
            <person name="Frisvad J.C."/>
            <person name="Larsen T.O."/>
            <person name="Kjaerboelling I."/>
            <person name="Rothschild-Mancinelli K."/>
            <person name="Lyhne E.K."/>
            <person name="Kogle M.E."/>
            <person name="Barry K."/>
            <person name="Clum A."/>
            <person name="Na H."/>
            <person name="Ledsgaard L."/>
            <person name="Lin J."/>
            <person name="Lipzen A."/>
            <person name="Kuo A."/>
            <person name="Riley R."/>
            <person name="Mondo S."/>
            <person name="Labutti K."/>
            <person name="Haridas S."/>
            <person name="Pangalinan J."/>
            <person name="Salamov A.A."/>
            <person name="Simmons B.A."/>
            <person name="Magnuson J.K."/>
            <person name="Chen J."/>
            <person name="Drula E."/>
            <person name="Henrissat B."/>
            <person name="Wiebenga A."/>
            <person name="Lubbers R.J."/>
            <person name="Gomes A.C."/>
            <person name="Macurrencykelacurrency M.R."/>
            <person name="Stajich J."/>
            <person name="Grigoriev I.V."/>
            <person name="Mortensen U.H."/>
            <person name="De Vries R.P."/>
            <person name="Baker S.E."/>
            <person name="Andersen M.R."/>
        </authorList>
    </citation>
    <scope>NUCLEOTIDE SEQUENCE [LARGE SCALE GENOMIC DNA]</scope>
    <source>
        <strain evidence="7 8">CBS 449.75</strain>
    </source>
</reference>
<evidence type="ECO:0000256" key="3">
    <source>
        <dbReference type="ARBA" id="ARBA00022598"/>
    </source>
</evidence>
<evidence type="ECO:0000313" key="8">
    <source>
        <dbReference type="Proteomes" id="UP001610432"/>
    </source>
</evidence>
<keyword evidence="8" id="KW-1185">Reference proteome</keyword>
<feature type="domain" description="Carrier" evidence="6">
    <location>
        <begin position="86"/>
        <end position="162"/>
    </location>
</feature>
<feature type="region of interest" description="Disordered" evidence="5">
    <location>
        <begin position="2823"/>
        <end position="2853"/>
    </location>
</feature>
<dbReference type="Pfam" id="PF00668">
    <property type="entry name" value="Condensation"/>
    <property type="match status" value="3"/>
</dbReference>
<dbReference type="EMBL" id="JBFXLQ010000035">
    <property type="protein sequence ID" value="KAL2864993.1"/>
    <property type="molecule type" value="Genomic_DNA"/>
</dbReference>